<feature type="transmembrane region" description="Helical" evidence="1">
    <location>
        <begin position="80"/>
        <end position="106"/>
    </location>
</feature>
<proteinExistence type="predicted"/>
<dbReference type="InterPro" id="IPR036390">
    <property type="entry name" value="WH_DNA-bd_sf"/>
</dbReference>
<feature type="transmembrane region" description="Helical" evidence="1">
    <location>
        <begin position="41"/>
        <end position="60"/>
    </location>
</feature>
<dbReference type="EMBL" id="MT142158">
    <property type="protein sequence ID" value="QJA75353.1"/>
    <property type="molecule type" value="Genomic_DNA"/>
</dbReference>
<dbReference type="SUPFAM" id="SSF46785">
    <property type="entry name" value="Winged helix' DNA-binding domain"/>
    <property type="match status" value="1"/>
</dbReference>
<organism evidence="2">
    <name type="scientific">viral metagenome</name>
    <dbReference type="NCBI Taxonomy" id="1070528"/>
    <lineage>
        <taxon>unclassified sequences</taxon>
        <taxon>metagenomes</taxon>
        <taxon>organismal metagenomes</taxon>
    </lineage>
</organism>
<gene>
    <name evidence="2" type="ORF">MM415A01807_0003</name>
</gene>
<evidence type="ECO:0000256" key="1">
    <source>
        <dbReference type="SAM" id="Phobius"/>
    </source>
</evidence>
<protein>
    <submittedName>
        <fullName evidence="2">Uncharacterized protein</fullName>
    </submittedName>
</protein>
<keyword evidence="1" id="KW-0812">Transmembrane</keyword>
<reference evidence="2" key="1">
    <citation type="submission" date="2020-03" db="EMBL/GenBank/DDBJ databases">
        <title>The deep terrestrial virosphere.</title>
        <authorList>
            <person name="Holmfeldt K."/>
            <person name="Nilsson E."/>
            <person name="Simone D."/>
            <person name="Lopez-Fernandez M."/>
            <person name="Wu X."/>
            <person name="de Brujin I."/>
            <person name="Lundin D."/>
            <person name="Andersson A."/>
            <person name="Bertilsson S."/>
            <person name="Dopson M."/>
        </authorList>
    </citation>
    <scope>NUCLEOTIDE SEQUENCE</scope>
    <source>
        <strain evidence="2">MM415A01807</strain>
    </source>
</reference>
<evidence type="ECO:0000313" key="2">
    <source>
        <dbReference type="EMBL" id="QJA75353.1"/>
    </source>
</evidence>
<dbReference type="AlphaFoldDB" id="A0A6M3JZ58"/>
<sequence>MTSLISLLNKTIQRAKTADCRVSDENNKYIFRIDTMKKLKLILIWILSTVFAAIIAYIVWQYIDSQGGLYGLLIQSQGLLLILVNLPIPLWASIALVLLIGAYAYLRKHKRSQTYNPRLNDIEIAILLFLSKQPEKLPAEDIAQSLNVNIQIVTFHLEELAKFKMVLRLSYVGSPPDWKLFHEGQRYLIENKLIS</sequence>
<keyword evidence="1" id="KW-1133">Transmembrane helix</keyword>
<keyword evidence="1" id="KW-0472">Membrane</keyword>
<accession>A0A6M3JZ58</accession>
<name>A0A6M3JZ58_9ZZZZ</name>